<feature type="non-terminal residue" evidence="2">
    <location>
        <position position="1"/>
    </location>
</feature>
<feature type="region of interest" description="Disordered" evidence="1">
    <location>
        <begin position="31"/>
        <end position="125"/>
    </location>
</feature>
<organism evidence="2 3">
    <name type="scientific">Reticulomyxa filosa</name>
    <dbReference type="NCBI Taxonomy" id="46433"/>
    <lineage>
        <taxon>Eukaryota</taxon>
        <taxon>Sar</taxon>
        <taxon>Rhizaria</taxon>
        <taxon>Retaria</taxon>
        <taxon>Foraminifera</taxon>
        <taxon>Monothalamids</taxon>
        <taxon>Reticulomyxidae</taxon>
        <taxon>Reticulomyxa</taxon>
    </lineage>
</organism>
<proteinExistence type="predicted"/>
<feature type="compositionally biased region" description="Low complexity" evidence="1">
    <location>
        <begin position="309"/>
        <end position="318"/>
    </location>
</feature>
<reference evidence="2 3" key="1">
    <citation type="journal article" date="2013" name="Curr. Biol.">
        <title>The Genome of the Foraminiferan Reticulomyxa filosa.</title>
        <authorList>
            <person name="Glockner G."/>
            <person name="Hulsmann N."/>
            <person name="Schleicher M."/>
            <person name="Noegel A.A."/>
            <person name="Eichinger L."/>
            <person name="Gallinger C."/>
            <person name="Pawlowski J."/>
            <person name="Sierra R."/>
            <person name="Euteneuer U."/>
            <person name="Pillet L."/>
            <person name="Moustafa A."/>
            <person name="Platzer M."/>
            <person name="Groth M."/>
            <person name="Szafranski K."/>
            <person name="Schliwa M."/>
        </authorList>
    </citation>
    <scope>NUCLEOTIDE SEQUENCE [LARGE SCALE GENOMIC DNA]</scope>
</reference>
<evidence type="ECO:0000313" key="2">
    <source>
        <dbReference type="EMBL" id="ETO12031.1"/>
    </source>
</evidence>
<feature type="region of interest" description="Disordered" evidence="1">
    <location>
        <begin position="288"/>
        <end position="368"/>
    </location>
</feature>
<sequence>GGGEKKLEQVGEKKKINAKTMTTAKGIEMNAEKKQRKNSVPLIAMTTTRKTQTLADKQQNTTAQMSSKVRRNSLHANSTVSSTNKKKKKKVVLPSSSVKLKKEQATAKTSKTNAVSLAHGYSKPTGLGNFSANKVSSSALFAETQTKIQMSAKVNTPKPVSTKTTDTLVVNTKRKAIATVEKKQSHDLPKKRSSLPSAMVIATTTTSTLSSAVNKTSSFIQPSTNSPSLSKQTSVADAKRTRRHSAAIVRPPSSSLSRRPNVLKKNETSIITKISEVNVVKSNQVVKTPTTKPKQVEKEKVEEKEKLQKNNNGNNNNQKHIEKQIQPTHGQMDRIDDEKMSHQHLMSTESSQLRTDENSLVSSPSARKEKKDDVVLFPSITPNIFPTNKRAKLCHSTSLKSLPLTKSQNIVKQTSFGHINSKINANRVDRAEKSTCSVSPAPRRFSSSVVHDKTLSMLSTNLNKCSSSKVQPKAVVSIPVKTNEQKNVKALLPDSPRKNRSNQNVKTMEAVGKISAITQKGNLKDTTLTMPDTK</sequence>
<accession>X6MED6</accession>
<feature type="compositionally biased region" description="Polar residues" evidence="1">
    <location>
        <begin position="45"/>
        <end position="67"/>
    </location>
</feature>
<feature type="compositionally biased region" description="Polar residues" evidence="1">
    <location>
        <begin position="218"/>
        <end position="235"/>
    </location>
</feature>
<feature type="compositionally biased region" description="Basic and acidic residues" evidence="1">
    <location>
        <begin position="294"/>
        <end position="308"/>
    </location>
</feature>
<feature type="compositionally biased region" description="Polar residues" evidence="1">
    <location>
        <begin position="344"/>
        <end position="365"/>
    </location>
</feature>
<feature type="compositionally biased region" description="Polar residues" evidence="1">
    <location>
        <begin position="106"/>
        <end position="115"/>
    </location>
</feature>
<dbReference type="Proteomes" id="UP000023152">
    <property type="component" value="Unassembled WGS sequence"/>
</dbReference>
<gene>
    <name evidence="2" type="ORF">RFI_25346</name>
</gene>
<dbReference type="OMA" id="HEIANKS"/>
<evidence type="ECO:0000256" key="1">
    <source>
        <dbReference type="SAM" id="MobiDB-lite"/>
    </source>
</evidence>
<comment type="caution">
    <text evidence="2">The sequence shown here is derived from an EMBL/GenBank/DDBJ whole genome shotgun (WGS) entry which is preliminary data.</text>
</comment>
<keyword evidence="3" id="KW-1185">Reference proteome</keyword>
<feature type="compositionally biased region" description="Basic and acidic residues" evidence="1">
    <location>
        <begin position="331"/>
        <end position="341"/>
    </location>
</feature>
<feature type="region of interest" description="Disordered" evidence="1">
    <location>
        <begin position="218"/>
        <end position="262"/>
    </location>
</feature>
<evidence type="ECO:0000313" key="3">
    <source>
        <dbReference type="Proteomes" id="UP000023152"/>
    </source>
</evidence>
<dbReference type="EMBL" id="ASPP01021806">
    <property type="protein sequence ID" value="ETO12031.1"/>
    <property type="molecule type" value="Genomic_DNA"/>
</dbReference>
<protein>
    <submittedName>
        <fullName evidence="2">Uncharacterized protein</fullName>
    </submittedName>
</protein>
<feature type="compositionally biased region" description="Low complexity" evidence="1">
    <location>
        <begin position="250"/>
        <end position="260"/>
    </location>
</feature>
<name>X6MED6_RETFI</name>
<dbReference type="AlphaFoldDB" id="X6MED6"/>